<dbReference type="InterPro" id="IPR013325">
    <property type="entry name" value="RNA_pol_sigma_r2"/>
</dbReference>
<dbReference type="Proteomes" id="UP000434475">
    <property type="component" value="Unassembled WGS sequence"/>
</dbReference>
<dbReference type="EMBL" id="WKPR01000027">
    <property type="protein sequence ID" value="MSB21782.1"/>
    <property type="molecule type" value="Genomic_DNA"/>
</dbReference>
<dbReference type="GO" id="GO:0006352">
    <property type="term" value="P:DNA-templated transcription initiation"/>
    <property type="evidence" value="ECO:0007669"/>
    <property type="project" value="InterPro"/>
</dbReference>
<dbReference type="InterPro" id="IPR036388">
    <property type="entry name" value="WH-like_DNA-bd_sf"/>
</dbReference>
<keyword evidence="4" id="KW-0804">Transcription</keyword>
<evidence type="ECO:0000313" key="7">
    <source>
        <dbReference type="EMBL" id="MSB21782.1"/>
    </source>
</evidence>
<dbReference type="InterPro" id="IPR013324">
    <property type="entry name" value="RNA_pol_sigma_r3/r4-like"/>
</dbReference>
<dbReference type="SUPFAM" id="SSF88659">
    <property type="entry name" value="Sigma3 and sigma4 domains of RNA polymerase sigma factors"/>
    <property type="match status" value="1"/>
</dbReference>
<dbReference type="Gene3D" id="1.10.10.10">
    <property type="entry name" value="Winged helix-like DNA-binding domain superfamily/Winged helix DNA-binding domain"/>
    <property type="match status" value="1"/>
</dbReference>
<dbReference type="RefSeq" id="WP_108981920.1">
    <property type="nucleotide sequence ID" value="NZ_JAQLWY010000025.1"/>
</dbReference>
<gene>
    <name evidence="7" type="ORF">GKE97_20090</name>
</gene>
<feature type="domain" description="RNA polymerase sigma-70 region 2" evidence="5">
    <location>
        <begin position="29"/>
        <end position="90"/>
    </location>
</feature>
<keyword evidence="2" id="KW-0731">Sigma factor</keyword>
<dbReference type="Gene3D" id="1.10.1740.10">
    <property type="match status" value="1"/>
</dbReference>
<dbReference type="InterPro" id="IPR007627">
    <property type="entry name" value="RNA_pol_sigma70_r2"/>
</dbReference>
<keyword evidence="1" id="KW-0805">Transcription regulation</keyword>
<organism evidence="7 8">
    <name type="scientific">Flavonifractor plautii</name>
    <name type="common">Fusobacterium plautii</name>
    <dbReference type="NCBI Taxonomy" id="292800"/>
    <lineage>
        <taxon>Bacteria</taxon>
        <taxon>Bacillati</taxon>
        <taxon>Bacillota</taxon>
        <taxon>Clostridia</taxon>
        <taxon>Eubacteriales</taxon>
        <taxon>Oscillospiraceae</taxon>
        <taxon>Flavonifractor</taxon>
    </lineage>
</organism>
<dbReference type="Pfam" id="PF04542">
    <property type="entry name" value="Sigma70_r2"/>
    <property type="match status" value="1"/>
</dbReference>
<accession>A0A6I2REZ3</accession>
<evidence type="ECO:0000259" key="5">
    <source>
        <dbReference type="Pfam" id="PF04542"/>
    </source>
</evidence>
<dbReference type="PANTHER" id="PTHR30385">
    <property type="entry name" value="SIGMA FACTOR F FLAGELLAR"/>
    <property type="match status" value="1"/>
</dbReference>
<dbReference type="InterPro" id="IPR007630">
    <property type="entry name" value="RNA_pol_sigma70_r4"/>
</dbReference>
<evidence type="ECO:0000256" key="3">
    <source>
        <dbReference type="ARBA" id="ARBA00023125"/>
    </source>
</evidence>
<protein>
    <submittedName>
        <fullName evidence="7">Sigma-70 family RNA polymerase sigma factor</fullName>
    </submittedName>
</protein>
<comment type="caution">
    <text evidence="7">The sequence shown here is derived from an EMBL/GenBank/DDBJ whole genome shotgun (WGS) entry which is preliminary data.</text>
</comment>
<name>A0A6I2REZ3_FLAPL</name>
<evidence type="ECO:0000256" key="4">
    <source>
        <dbReference type="ARBA" id="ARBA00023163"/>
    </source>
</evidence>
<evidence type="ECO:0000256" key="1">
    <source>
        <dbReference type="ARBA" id="ARBA00023015"/>
    </source>
</evidence>
<dbReference type="InterPro" id="IPR014284">
    <property type="entry name" value="RNA_pol_sigma-70_dom"/>
</dbReference>
<dbReference type="GO" id="GO:0003677">
    <property type="term" value="F:DNA binding"/>
    <property type="evidence" value="ECO:0007669"/>
    <property type="project" value="UniProtKB-KW"/>
</dbReference>
<sequence>MMEAVVVPAAQNVCTEQEFNEYMENEGTRMIWSVIHRYGKGVEQSDAFQELSIALWRALGSYSPDRGAKKLTYVYQTVYNQMKMMLREQGAAKRAFEKQAKSAEEQYNLRGRDENMEDRILEDMVLRSRSNALHWAIRNGGLTEDEQKTVYMLLQDMLQREIGEKLGCSQGHVSAMRKSALGKIRKALQDAQWDGAGIWAPESM</sequence>
<feature type="domain" description="RNA polymerase sigma-70 region 4" evidence="6">
    <location>
        <begin position="150"/>
        <end position="186"/>
    </location>
</feature>
<evidence type="ECO:0000259" key="6">
    <source>
        <dbReference type="Pfam" id="PF04545"/>
    </source>
</evidence>
<evidence type="ECO:0000256" key="2">
    <source>
        <dbReference type="ARBA" id="ARBA00023082"/>
    </source>
</evidence>
<dbReference type="NCBIfam" id="TIGR02937">
    <property type="entry name" value="sigma70-ECF"/>
    <property type="match status" value="1"/>
</dbReference>
<dbReference type="PANTHER" id="PTHR30385:SF4">
    <property type="entry name" value="RNA POLYMERASE SIGMA-E FACTOR"/>
    <property type="match status" value="1"/>
</dbReference>
<keyword evidence="3" id="KW-0238">DNA-binding</keyword>
<proteinExistence type="predicted"/>
<dbReference type="GO" id="GO:0016987">
    <property type="term" value="F:sigma factor activity"/>
    <property type="evidence" value="ECO:0007669"/>
    <property type="project" value="UniProtKB-KW"/>
</dbReference>
<dbReference type="AlphaFoldDB" id="A0A6I2REZ3"/>
<evidence type="ECO:0000313" key="8">
    <source>
        <dbReference type="Proteomes" id="UP000434475"/>
    </source>
</evidence>
<dbReference type="SUPFAM" id="SSF88946">
    <property type="entry name" value="Sigma2 domain of RNA polymerase sigma factors"/>
    <property type="match status" value="1"/>
</dbReference>
<dbReference type="Pfam" id="PF04545">
    <property type="entry name" value="Sigma70_r4"/>
    <property type="match status" value="1"/>
</dbReference>
<reference evidence="7 8" key="1">
    <citation type="journal article" date="2019" name="Nat. Med.">
        <title>A library of human gut bacterial isolates paired with longitudinal multiomics data enables mechanistic microbiome research.</title>
        <authorList>
            <person name="Poyet M."/>
            <person name="Groussin M."/>
            <person name="Gibbons S.M."/>
            <person name="Avila-Pacheco J."/>
            <person name="Jiang X."/>
            <person name="Kearney S.M."/>
            <person name="Perrotta A.R."/>
            <person name="Berdy B."/>
            <person name="Zhao S."/>
            <person name="Lieberman T.D."/>
            <person name="Swanson P.K."/>
            <person name="Smith M."/>
            <person name="Roesemann S."/>
            <person name="Alexander J.E."/>
            <person name="Rich S.A."/>
            <person name="Livny J."/>
            <person name="Vlamakis H."/>
            <person name="Clish C."/>
            <person name="Bullock K."/>
            <person name="Deik A."/>
            <person name="Scott J."/>
            <person name="Pierce K.A."/>
            <person name="Xavier R.J."/>
            <person name="Alm E.J."/>
        </authorList>
    </citation>
    <scope>NUCLEOTIDE SEQUENCE [LARGE SCALE GENOMIC DNA]</scope>
    <source>
        <strain evidence="7 8">BIOML-A2</strain>
    </source>
</reference>